<dbReference type="GO" id="GO:0008097">
    <property type="term" value="F:5S rRNA binding"/>
    <property type="evidence" value="ECO:0007669"/>
    <property type="project" value="TreeGrafter"/>
</dbReference>
<dbReference type="HAMAP" id="MF_01337_B">
    <property type="entry name" value="Ribosomal_uL18_B"/>
    <property type="match status" value="1"/>
</dbReference>
<name>A0A1G1ZWD2_9BACT</name>
<evidence type="ECO:0000313" key="8">
    <source>
        <dbReference type="EMBL" id="OGY68070.1"/>
    </source>
</evidence>
<evidence type="ECO:0000256" key="4">
    <source>
        <dbReference type="ARBA" id="ARBA00022980"/>
    </source>
</evidence>
<keyword evidence="5 7" id="KW-0687">Ribonucleoprotein</keyword>
<sequence>MKRILENNLKRQRRKNRTRASIFGTLMRPRLTVFRSNRYLWAQLINDEKGQTLASGSTQEIKTGNKTNKAASLGELLAEKAKKVGIKSITFDRGAYKYHGRIKALAEKFIENLK</sequence>
<dbReference type="EMBL" id="MHJL01000008">
    <property type="protein sequence ID" value="OGY68070.1"/>
    <property type="molecule type" value="Genomic_DNA"/>
</dbReference>
<reference evidence="8 9" key="1">
    <citation type="journal article" date="2016" name="Nat. Commun.">
        <title>Thousands of microbial genomes shed light on interconnected biogeochemical processes in an aquifer system.</title>
        <authorList>
            <person name="Anantharaman K."/>
            <person name="Brown C.T."/>
            <person name="Hug L.A."/>
            <person name="Sharon I."/>
            <person name="Castelle C.J."/>
            <person name="Probst A.J."/>
            <person name="Thomas B.C."/>
            <person name="Singh A."/>
            <person name="Wilkins M.J."/>
            <person name="Karaoz U."/>
            <person name="Brodie E.L."/>
            <person name="Williams K.H."/>
            <person name="Hubbard S.S."/>
            <person name="Banfield J.F."/>
        </authorList>
    </citation>
    <scope>NUCLEOTIDE SEQUENCE [LARGE SCALE GENOMIC DNA]</scope>
</reference>
<keyword evidence="4 7" id="KW-0689">Ribosomal protein</keyword>
<dbReference type="GO" id="GO:0003735">
    <property type="term" value="F:structural constituent of ribosome"/>
    <property type="evidence" value="ECO:0007669"/>
    <property type="project" value="InterPro"/>
</dbReference>
<organism evidence="8 9">
    <name type="scientific">Candidatus Harrisonbacteria bacterium RIFCSPLOWO2_02_FULL_41_13b</name>
    <dbReference type="NCBI Taxonomy" id="1798409"/>
    <lineage>
        <taxon>Bacteria</taxon>
        <taxon>Candidatus Harrisoniibacteriota</taxon>
    </lineage>
</organism>
<dbReference type="PANTHER" id="PTHR12899">
    <property type="entry name" value="39S RIBOSOMAL PROTEIN L18, MITOCHONDRIAL"/>
    <property type="match status" value="1"/>
</dbReference>
<dbReference type="SUPFAM" id="SSF53137">
    <property type="entry name" value="Translational machinery components"/>
    <property type="match status" value="1"/>
</dbReference>
<keyword evidence="2 7" id="KW-0699">rRNA-binding</keyword>
<evidence type="ECO:0000256" key="1">
    <source>
        <dbReference type="ARBA" id="ARBA00007116"/>
    </source>
</evidence>
<keyword evidence="3 7" id="KW-0694">RNA-binding</keyword>
<evidence type="ECO:0000256" key="6">
    <source>
        <dbReference type="ARBA" id="ARBA00035197"/>
    </source>
</evidence>
<comment type="subunit">
    <text evidence="7">Part of the 50S ribosomal subunit; part of the 5S rRNA/L5/L18/L25 subcomplex. Contacts the 5S and 23S rRNAs.</text>
</comment>
<proteinExistence type="inferred from homology"/>
<dbReference type="Gene3D" id="3.30.420.100">
    <property type="match status" value="1"/>
</dbReference>
<evidence type="ECO:0000313" key="9">
    <source>
        <dbReference type="Proteomes" id="UP000177690"/>
    </source>
</evidence>
<dbReference type="InterPro" id="IPR005484">
    <property type="entry name" value="Ribosomal_uL18_bac/plant/anim"/>
</dbReference>
<dbReference type="Pfam" id="PF00861">
    <property type="entry name" value="Ribosomal_L18p"/>
    <property type="match status" value="1"/>
</dbReference>
<evidence type="ECO:0000256" key="2">
    <source>
        <dbReference type="ARBA" id="ARBA00022730"/>
    </source>
</evidence>
<dbReference type="GO" id="GO:0006412">
    <property type="term" value="P:translation"/>
    <property type="evidence" value="ECO:0007669"/>
    <property type="project" value="UniProtKB-UniRule"/>
</dbReference>
<dbReference type="InterPro" id="IPR057268">
    <property type="entry name" value="Ribosomal_L18"/>
</dbReference>
<dbReference type="Proteomes" id="UP000177690">
    <property type="component" value="Unassembled WGS sequence"/>
</dbReference>
<comment type="similarity">
    <text evidence="1 7">Belongs to the universal ribosomal protein uL18 family.</text>
</comment>
<comment type="caution">
    <text evidence="8">The sequence shown here is derived from an EMBL/GenBank/DDBJ whole genome shotgun (WGS) entry which is preliminary data.</text>
</comment>
<protein>
    <recommendedName>
        <fullName evidence="6 7">Large ribosomal subunit protein uL18</fullName>
    </recommendedName>
</protein>
<dbReference type="PANTHER" id="PTHR12899:SF3">
    <property type="entry name" value="LARGE RIBOSOMAL SUBUNIT PROTEIN UL18M"/>
    <property type="match status" value="1"/>
</dbReference>
<dbReference type="CDD" id="cd00432">
    <property type="entry name" value="Ribosomal_L18_L5e"/>
    <property type="match status" value="1"/>
</dbReference>
<evidence type="ECO:0000256" key="5">
    <source>
        <dbReference type="ARBA" id="ARBA00023274"/>
    </source>
</evidence>
<evidence type="ECO:0000256" key="7">
    <source>
        <dbReference type="HAMAP-Rule" id="MF_01337"/>
    </source>
</evidence>
<dbReference type="InterPro" id="IPR004389">
    <property type="entry name" value="Ribosomal_uL18_bac-type"/>
</dbReference>
<dbReference type="GO" id="GO:0022625">
    <property type="term" value="C:cytosolic large ribosomal subunit"/>
    <property type="evidence" value="ECO:0007669"/>
    <property type="project" value="TreeGrafter"/>
</dbReference>
<dbReference type="AlphaFoldDB" id="A0A1G1ZWD2"/>
<accession>A0A1G1ZWD2</accession>
<gene>
    <name evidence="7" type="primary">rplR</name>
    <name evidence="8" type="ORF">A3I24_01270</name>
</gene>
<evidence type="ECO:0000256" key="3">
    <source>
        <dbReference type="ARBA" id="ARBA00022884"/>
    </source>
</evidence>
<dbReference type="STRING" id="1798409.A3I24_01270"/>
<comment type="function">
    <text evidence="7">This is one of the proteins that bind and probably mediate the attachment of the 5S RNA into the large ribosomal subunit, where it forms part of the central protuberance.</text>
</comment>
<dbReference type="NCBIfam" id="TIGR00060">
    <property type="entry name" value="L18_bact"/>
    <property type="match status" value="1"/>
</dbReference>